<dbReference type="RefSeq" id="WP_263571941.1">
    <property type="nucleotide sequence ID" value="NZ_JAJIRN010000006.1"/>
</dbReference>
<dbReference type="PANTHER" id="PTHR44051">
    <property type="entry name" value="GLUTATHIONE S-TRANSFERASE-RELATED"/>
    <property type="match status" value="1"/>
</dbReference>
<sequence length="206" mass="23011">MIDVYTANTPNGIKVPIALEELGLPYRLVRIDLSANQQKQPEFLHINPNGRIPAIVDSDGPDGEPLNVFESGAILWYLGEKFHGLLPLDPRERVSAMEYCFFQVGGVGPMFGQAGWFMRQSSPIPLAVQRYQDESRRLTAVLEARLQVQPWLAGRSYSIADIMNYGWLRQLNYAGVDAANYPAVEDWLARISARPAVIRALAKLAN</sequence>
<dbReference type="Pfam" id="PF00043">
    <property type="entry name" value="GST_C"/>
    <property type="match status" value="1"/>
</dbReference>
<dbReference type="SFLD" id="SFLDG01151">
    <property type="entry name" value="Main.2:_Nu-like"/>
    <property type="match status" value="1"/>
</dbReference>
<evidence type="ECO:0000259" key="2">
    <source>
        <dbReference type="PROSITE" id="PS50404"/>
    </source>
</evidence>
<feature type="domain" description="GST C-terminal" evidence="3">
    <location>
        <begin position="89"/>
        <end position="206"/>
    </location>
</feature>
<keyword evidence="5" id="KW-1185">Reference proteome</keyword>
<dbReference type="InterPro" id="IPR040079">
    <property type="entry name" value="Glutathione_S-Trfase"/>
</dbReference>
<evidence type="ECO:0000313" key="5">
    <source>
        <dbReference type="Proteomes" id="UP001209701"/>
    </source>
</evidence>
<dbReference type="EMBL" id="JAJIRN010000006">
    <property type="protein sequence ID" value="MCV2369356.1"/>
    <property type="molecule type" value="Genomic_DNA"/>
</dbReference>
<reference evidence="4 5" key="1">
    <citation type="submission" date="2021-11" db="EMBL/GenBank/DDBJ databases">
        <authorList>
            <person name="Liang Q."/>
            <person name="Mou H."/>
            <person name="Liu Z."/>
        </authorList>
    </citation>
    <scope>NUCLEOTIDE SEQUENCE [LARGE SCALE GENOMIC DNA]</scope>
    <source>
        <strain evidence="4 5">CHU3</strain>
    </source>
</reference>
<dbReference type="SFLD" id="SFLDG00358">
    <property type="entry name" value="Main_(cytGST)"/>
    <property type="match status" value="1"/>
</dbReference>
<protein>
    <submittedName>
        <fullName evidence="4">Glutathione binding-like protein</fullName>
    </submittedName>
</protein>
<name>A0ABT2YH19_9BURK</name>
<dbReference type="PROSITE" id="PS50404">
    <property type="entry name" value="GST_NTER"/>
    <property type="match status" value="1"/>
</dbReference>
<dbReference type="SUPFAM" id="SSF52833">
    <property type="entry name" value="Thioredoxin-like"/>
    <property type="match status" value="1"/>
</dbReference>
<gene>
    <name evidence="4" type="ORF">LNV07_14830</name>
</gene>
<dbReference type="SUPFAM" id="SSF47616">
    <property type="entry name" value="GST C-terminal domain-like"/>
    <property type="match status" value="1"/>
</dbReference>
<dbReference type="InterPro" id="IPR010987">
    <property type="entry name" value="Glutathione-S-Trfase_C-like"/>
</dbReference>
<dbReference type="PROSITE" id="PS50405">
    <property type="entry name" value="GST_CTER"/>
    <property type="match status" value="1"/>
</dbReference>
<dbReference type="Gene3D" id="3.40.30.10">
    <property type="entry name" value="Glutaredoxin"/>
    <property type="match status" value="1"/>
</dbReference>
<dbReference type="InterPro" id="IPR036249">
    <property type="entry name" value="Thioredoxin-like_sf"/>
</dbReference>
<dbReference type="SFLD" id="SFLDS00019">
    <property type="entry name" value="Glutathione_Transferase_(cytos"/>
    <property type="match status" value="1"/>
</dbReference>
<proteinExistence type="inferred from homology"/>
<dbReference type="CDD" id="cd03048">
    <property type="entry name" value="GST_N_Ure2p_like"/>
    <property type="match status" value="1"/>
</dbReference>
<dbReference type="Pfam" id="PF02798">
    <property type="entry name" value="GST_N"/>
    <property type="match status" value="1"/>
</dbReference>
<dbReference type="InterPro" id="IPR004046">
    <property type="entry name" value="GST_C"/>
</dbReference>
<dbReference type="InterPro" id="IPR004045">
    <property type="entry name" value="Glutathione_S-Trfase_N"/>
</dbReference>
<comment type="caution">
    <text evidence="4">The sequence shown here is derived from an EMBL/GenBank/DDBJ whole genome shotgun (WGS) entry which is preliminary data.</text>
</comment>
<evidence type="ECO:0000313" key="4">
    <source>
        <dbReference type="EMBL" id="MCV2369356.1"/>
    </source>
</evidence>
<organism evidence="4 5">
    <name type="scientific">Roseateles oligotrophus</name>
    <dbReference type="NCBI Taxonomy" id="1769250"/>
    <lineage>
        <taxon>Bacteria</taxon>
        <taxon>Pseudomonadati</taxon>
        <taxon>Pseudomonadota</taxon>
        <taxon>Betaproteobacteria</taxon>
        <taxon>Burkholderiales</taxon>
        <taxon>Sphaerotilaceae</taxon>
        <taxon>Roseateles</taxon>
    </lineage>
</organism>
<dbReference type="PANTHER" id="PTHR44051:SF8">
    <property type="entry name" value="GLUTATHIONE S-TRANSFERASE GSTA"/>
    <property type="match status" value="1"/>
</dbReference>
<comment type="similarity">
    <text evidence="1">Belongs to the GST superfamily.</text>
</comment>
<feature type="domain" description="GST N-terminal" evidence="2">
    <location>
        <begin position="1"/>
        <end position="86"/>
    </location>
</feature>
<dbReference type="Gene3D" id="1.20.1050.10">
    <property type="match status" value="1"/>
</dbReference>
<evidence type="ECO:0000259" key="3">
    <source>
        <dbReference type="PROSITE" id="PS50405"/>
    </source>
</evidence>
<accession>A0ABT2YH19</accession>
<dbReference type="Proteomes" id="UP001209701">
    <property type="component" value="Unassembled WGS sequence"/>
</dbReference>
<evidence type="ECO:0000256" key="1">
    <source>
        <dbReference type="RuleBase" id="RU003494"/>
    </source>
</evidence>
<dbReference type="InterPro" id="IPR036282">
    <property type="entry name" value="Glutathione-S-Trfase_C_sf"/>
</dbReference>